<feature type="compositionally biased region" description="Pro residues" evidence="1">
    <location>
        <begin position="137"/>
        <end position="154"/>
    </location>
</feature>
<protein>
    <submittedName>
        <fullName evidence="2">Uncharacterized protein</fullName>
    </submittedName>
</protein>
<organism evidence="2 3">
    <name type="scientific">Lophiostoma macrostomum CBS 122681</name>
    <dbReference type="NCBI Taxonomy" id="1314788"/>
    <lineage>
        <taxon>Eukaryota</taxon>
        <taxon>Fungi</taxon>
        <taxon>Dikarya</taxon>
        <taxon>Ascomycota</taxon>
        <taxon>Pezizomycotina</taxon>
        <taxon>Dothideomycetes</taxon>
        <taxon>Pleosporomycetidae</taxon>
        <taxon>Pleosporales</taxon>
        <taxon>Lophiostomataceae</taxon>
        <taxon>Lophiostoma</taxon>
    </lineage>
</organism>
<reference evidence="2" key="1">
    <citation type="journal article" date="2020" name="Stud. Mycol.">
        <title>101 Dothideomycetes genomes: a test case for predicting lifestyles and emergence of pathogens.</title>
        <authorList>
            <person name="Haridas S."/>
            <person name="Albert R."/>
            <person name="Binder M."/>
            <person name="Bloem J."/>
            <person name="Labutti K."/>
            <person name="Salamov A."/>
            <person name="Andreopoulos B."/>
            <person name="Baker S."/>
            <person name="Barry K."/>
            <person name="Bills G."/>
            <person name="Bluhm B."/>
            <person name="Cannon C."/>
            <person name="Castanera R."/>
            <person name="Culley D."/>
            <person name="Daum C."/>
            <person name="Ezra D."/>
            <person name="Gonzalez J."/>
            <person name="Henrissat B."/>
            <person name="Kuo A."/>
            <person name="Liang C."/>
            <person name="Lipzen A."/>
            <person name="Lutzoni F."/>
            <person name="Magnuson J."/>
            <person name="Mondo S."/>
            <person name="Nolan M."/>
            <person name="Ohm R."/>
            <person name="Pangilinan J."/>
            <person name="Park H.-J."/>
            <person name="Ramirez L."/>
            <person name="Alfaro M."/>
            <person name="Sun H."/>
            <person name="Tritt A."/>
            <person name="Yoshinaga Y."/>
            <person name="Zwiers L.-H."/>
            <person name="Turgeon B."/>
            <person name="Goodwin S."/>
            <person name="Spatafora J."/>
            <person name="Crous P."/>
            <person name="Grigoriev I."/>
        </authorList>
    </citation>
    <scope>NUCLEOTIDE SEQUENCE</scope>
    <source>
        <strain evidence="2">CBS 122681</strain>
    </source>
</reference>
<gene>
    <name evidence="2" type="ORF">K491DRAFT_689183</name>
</gene>
<name>A0A6A6THS0_9PLEO</name>
<accession>A0A6A6THS0</accession>
<sequence>MICENRNDDIRGLSKASSGYIRSWIEYMRLAFCVVVRMREGVRDGNGQTNVYNFSQLGFDCGSRFLISNRYIERVETGKDRAAFARAPPISRQTSAMQPQRSINQHRACCSSTPSSSPLSSIIFIFPPLLFLAEPFPATPTHPSPTSPSSPPRPSRMQKR</sequence>
<proteinExistence type="predicted"/>
<feature type="region of interest" description="Disordered" evidence="1">
    <location>
        <begin position="137"/>
        <end position="160"/>
    </location>
</feature>
<keyword evidence="3" id="KW-1185">Reference proteome</keyword>
<dbReference type="Proteomes" id="UP000799324">
    <property type="component" value="Unassembled WGS sequence"/>
</dbReference>
<dbReference type="AlphaFoldDB" id="A0A6A6THS0"/>
<evidence type="ECO:0000313" key="3">
    <source>
        <dbReference type="Proteomes" id="UP000799324"/>
    </source>
</evidence>
<evidence type="ECO:0000313" key="2">
    <source>
        <dbReference type="EMBL" id="KAF2659569.1"/>
    </source>
</evidence>
<dbReference type="EMBL" id="MU004306">
    <property type="protein sequence ID" value="KAF2659569.1"/>
    <property type="molecule type" value="Genomic_DNA"/>
</dbReference>
<evidence type="ECO:0000256" key="1">
    <source>
        <dbReference type="SAM" id="MobiDB-lite"/>
    </source>
</evidence>